<reference evidence="1 2" key="1">
    <citation type="submission" date="2024-05" db="EMBL/GenBank/DDBJ databases">
        <title>A high-quality chromosomal-level genome assembly of Topmouth culter (Culter alburnus).</title>
        <authorList>
            <person name="Zhao H."/>
        </authorList>
    </citation>
    <scope>NUCLEOTIDE SEQUENCE [LARGE SCALE GENOMIC DNA]</scope>
    <source>
        <strain evidence="1">CATC2023</strain>
        <tissue evidence="1">Muscle</tissue>
    </source>
</reference>
<keyword evidence="2" id="KW-1185">Reference proteome</keyword>
<feature type="non-terminal residue" evidence="1">
    <location>
        <position position="303"/>
    </location>
</feature>
<protein>
    <recommendedName>
        <fullName evidence="3">RNase H type-1 domain-containing protein</fullName>
    </recommendedName>
</protein>
<comment type="caution">
    <text evidence="1">The sequence shown here is derived from an EMBL/GenBank/DDBJ whole genome shotgun (WGS) entry which is preliminary data.</text>
</comment>
<dbReference type="GO" id="GO:0003676">
    <property type="term" value="F:nucleic acid binding"/>
    <property type="evidence" value="ECO:0007669"/>
    <property type="project" value="InterPro"/>
</dbReference>
<proteinExistence type="predicted"/>
<name>A0AAW2A9C2_CULAL</name>
<dbReference type="EMBL" id="JAWDJR010000008">
    <property type="protein sequence ID" value="KAK9970281.1"/>
    <property type="molecule type" value="Genomic_DNA"/>
</dbReference>
<dbReference type="InterPro" id="IPR012337">
    <property type="entry name" value="RNaseH-like_sf"/>
</dbReference>
<sequence length="303" mass="34988">METARLRLIRMALDSGELERRDEKVPLEVNVHEDGDEVTLTLFNRDGKAPIAFLTHMQEPSTTKYDPNGPERVLAAVTKRLLQLKAVAKEQPIIISSMAGELARLKKNLVMNMAVIHAHRWDQWNLVLGDNQLEWCMIKMKRKEKMTKYHDKHQHLPKYFTDGSERAGKVKWGYLVKKDGQLITSQCQEIEGTAQLAEVMAVVKALEKAVELGHKEDDLSKNVNDWIKASKILNPEGEFVLLTTVKDRYISYGRREYIEKENNYATSIGSVLNDTLPWLWTAKMNLPRAKYNKEKETWEIDDR</sequence>
<evidence type="ECO:0000313" key="2">
    <source>
        <dbReference type="Proteomes" id="UP001479290"/>
    </source>
</evidence>
<gene>
    <name evidence="1" type="ORF">ABG768_026236</name>
</gene>
<evidence type="ECO:0000313" key="1">
    <source>
        <dbReference type="EMBL" id="KAK9970281.1"/>
    </source>
</evidence>
<evidence type="ECO:0008006" key="3">
    <source>
        <dbReference type="Google" id="ProtNLM"/>
    </source>
</evidence>
<dbReference type="Proteomes" id="UP001479290">
    <property type="component" value="Unassembled WGS sequence"/>
</dbReference>
<accession>A0AAW2A9C2</accession>
<organism evidence="1 2">
    <name type="scientific">Culter alburnus</name>
    <name type="common">Topmouth culter</name>
    <dbReference type="NCBI Taxonomy" id="194366"/>
    <lineage>
        <taxon>Eukaryota</taxon>
        <taxon>Metazoa</taxon>
        <taxon>Chordata</taxon>
        <taxon>Craniata</taxon>
        <taxon>Vertebrata</taxon>
        <taxon>Euteleostomi</taxon>
        <taxon>Actinopterygii</taxon>
        <taxon>Neopterygii</taxon>
        <taxon>Teleostei</taxon>
        <taxon>Ostariophysi</taxon>
        <taxon>Cypriniformes</taxon>
        <taxon>Xenocyprididae</taxon>
        <taxon>Xenocypridinae</taxon>
        <taxon>Culter</taxon>
    </lineage>
</organism>
<dbReference type="SUPFAM" id="SSF53098">
    <property type="entry name" value="Ribonuclease H-like"/>
    <property type="match status" value="1"/>
</dbReference>
<dbReference type="AlphaFoldDB" id="A0AAW2A9C2"/>
<dbReference type="Gene3D" id="3.30.420.10">
    <property type="entry name" value="Ribonuclease H-like superfamily/Ribonuclease H"/>
    <property type="match status" value="1"/>
</dbReference>
<dbReference type="InterPro" id="IPR036397">
    <property type="entry name" value="RNaseH_sf"/>
</dbReference>